<dbReference type="EMBL" id="AP026867">
    <property type="protein sequence ID" value="BDS12651.1"/>
    <property type="molecule type" value="Genomic_DNA"/>
</dbReference>
<organism evidence="2 3">
    <name type="scientific">Aureispira anguillae</name>
    <dbReference type="NCBI Taxonomy" id="2864201"/>
    <lineage>
        <taxon>Bacteria</taxon>
        <taxon>Pseudomonadati</taxon>
        <taxon>Bacteroidota</taxon>
        <taxon>Saprospiria</taxon>
        <taxon>Saprospirales</taxon>
        <taxon>Saprospiraceae</taxon>
        <taxon>Aureispira</taxon>
    </lineage>
</organism>
<keyword evidence="1" id="KW-0472">Membrane</keyword>
<proteinExistence type="predicted"/>
<dbReference type="KEGG" id="aup:AsAng_0033750"/>
<feature type="transmembrane region" description="Helical" evidence="1">
    <location>
        <begin position="6"/>
        <end position="23"/>
    </location>
</feature>
<gene>
    <name evidence="2" type="ORF">AsAng_0033750</name>
</gene>
<name>A0A916DTL8_9BACT</name>
<evidence type="ECO:0000313" key="2">
    <source>
        <dbReference type="EMBL" id="BDS12651.1"/>
    </source>
</evidence>
<protein>
    <submittedName>
        <fullName evidence="2">Uncharacterized protein</fullName>
    </submittedName>
</protein>
<sequence>MNKKNYYLSILFWGIIVFLVIYIQRPQNYPNKILSLSVKRSRYQLEGIYQPKDSYQKLYILGNGEYTTHEQQGQWELIETAEQQLILLNPYSPYSTSTTFQVTPYGLQNIKSLEQYFKLGY</sequence>
<evidence type="ECO:0000256" key="1">
    <source>
        <dbReference type="SAM" id="Phobius"/>
    </source>
</evidence>
<keyword evidence="1" id="KW-0812">Transmembrane</keyword>
<dbReference type="Proteomes" id="UP001060919">
    <property type="component" value="Chromosome"/>
</dbReference>
<keyword evidence="1" id="KW-1133">Transmembrane helix</keyword>
<evidence type="ECO:0000313" key="3">
    <source>
        <dbReference type="Proteomes" id="UP001060919"/>
    </source>
</evidence>
<accession>A0A916DTL8</accession>
<dbReference type="AlphaFoldDB" id="A0A916DTL8"/>
<reference evidence="2" key="1">
    <citation type="submission" date="2022-09" db="EMBL/GenBank/DDBJ databases">
        <title>Aureispira anguillicida sp. nov., isolated from Leptocephalus of Japanese eel Anguilla japonica.</title>
        <authorList>
            <person name="Yuasa K."/>
            <person name="Mekata T."/>
            <person name="Ikunari K."/>
        </authorList>
    </citation>
    <scope>NUCLEOTIDE SEQUENCE</scope>
    <source>
        <strain evidence="2">EL160426</strain>
    </source>
</reference>
<keyword evidence="3" id="KW-1185">Reference proteome</keyword>
<dbReference type="RefSeq" id="WP_264788013.1">
    <property type="nucleotide sequence ID" value="NZ_AP026867.1"/>
</dbReference>